<keyword evidence="1" id="KW-0472">Membrane</keyword>
<keyword evidence="1" id="KW-0812">Transmembrane</keyword>
<keyword evidence="2" id="KW-1185">Reference proteome</keyword>
<gene>
    <name evidence="1" type="primary">TMEM65</name>
    <name evidence="1" type="ORF">SK128_013861</name>
</gene>
<reference evidence="1 2" key="1">
    <citation type="submission" date="2023-11" db="EMBL/GenBank/DDBJ databases">
        <title>Halocaridina rubra genome assembly.</title>
        <authorList>
            <person name="Smith C."/>
        </authorList>
    </citation>
    <scope>NUCLEOTIDE SEQUENCE [LARGE SCALE GENOMIC DNA]</scope>
    <source>
        <strain evidence="1">EP-1</strain>
        <tissue evidence="1">Whole</tissue>
    </source>
</reference>
<name>A0AAN8XBI9_HALRR</name>
<dbReference type="AlphaFoldDB" id="A0AAN8XBI9"/>
<proteinExistence type="predicted"/>
<sequence length="171" mass="18965">MLTGSQCLAFPLKISKCTHVKLGIPSVLDYIRTRTLTTAAISYTNKSGNYIKLDDNVASGNAGSAKGWESKIGTLEVSSETVTELVSVLSPDQRGLLLEEIHKVQATDVKRRAEEKLASWRWRSRFGRPTSVHQLGADPTGTYCEIPQDWLQKKVAEKSKPQRPTGTELRH</sequence>
<accession>A0AAN8XBI9</accession>
<comment type="caution">
    <text evidence="1">The sequence shown here is derived from an EMBL/GenBank/DDBJ whole genome shotgun (WGS) entry which is preliminary data.</text>
</comment>
<dbReference type="Proteomes" id="UP001381693">
    <property type="component" value="Unassembled WGS sequence"/>
</dbReference>
<evidence type="ECO:0000313" key="2">
    <source>
        <dbReference type="Proteomes" id="UP001381693"/>
    </source>
</evidence>
<organism evidence="1 2">
    <name type="scientific">Halocaridina rubra</name>
    <name type="common">Hawaiian red shrimp</name>
    <dbReference type="NCBI Taxonomy" id="373956"/>
    <lineage>
        <taxon>Eukaryota</taxon>
        <taxon>Metazoa</taxon>
        <taxon>Ecdysozoa</taxon>
        <taxon>Arthropoda</taxon>
        <taxon>Crustacea</taxon>
        <taxon>Multicrustacea</taxon>
        <taxon>Malacostraca</taxon>
        <taxon>Eumalacostraca</taxon>
        <taxon>Eucarida</taxon>
        <taxon>Decapoda</taxon>
        <taxon>Pleocyemata</taxon>
        <taxon>Caridea</taxon>
        <taxon>Atyoidea</taxon>
        <taxon>Atyidae</taxon>
        <taxon>Halocaridina</taxon>
    </lineage>
</organism>
<dbReference type="EMBL" id="JAXCGZ010007942">
    <property type="protein sequence ID" value="KAK7078228.1"/>
    <property type="molecule type" value="Genomic_DNA"/>
</dbReference>
<protein>
    <submittedName>
        <fullName evidence="1">Transmembrane protein 65</fullName>
    </submittedName>
</protein>
<evidence type="ECO:0000313" key="1">
    <source>
        <dbReference type="EMBL" id="KAK7078228.1"/>
    </source>
</evidence>
<feature type="non-terminal residue" evidence="1">
    <location>
        <position position="171"/>
    </location>
</feature>